<keyword evidence="2" id="KW-1185">Reference proteome</keyword>
<protein>
    <submittedName>
        <fullName evidence="1">DEAD/DEAH box helicase</fullName>
    </submittedName>
</protein>
<organism evidence="1 2">
    <name type="scientific">Xanthomonas perforans</name>
    <dbReference type="NCBI Taxonomy" id="442694"/>
    <lineage>
        <taxon>Bacteria</taxon>
        <taxon>Pseudomonadati</taxon>
        <taxon>Pseudomonadota</taxon>
        <taxon>Gammaproteobacteria</taxon>
        <taxon>Lysobacterales</taxon>
        <taxon>Lysobacteraceae</taxon>
        <taxon>Xanthomonas</taxon>
    </lineage>
</organism>
<keyword evidence="1" id="KW-0067">ATP-binding</keyword>
<accession>A0ABR5EKM5</accession>
<evidence type="ECO:0000313" key="2">
    <source>
        <dbReference type="Proteomes" id="UP000035369"/>
    </source>
</evidence>
<keyword evidence="1" id="KW-0347">Helicase</keyword>
<sequence length="128" mass="13876">SYQHHGLDDQLFLDRGSDILLLTWLGDAANDAIACLLNARNFKAQGSRLGVEITRGPNALENMQTALRAIAATPTPSIEVLLAGAKNLASQKWDSLLSPHLLQVSYASSNLDLDEAMGWLRSSFPSRS</sequence>
<keyword evidence="1" id="KW-0378">Hydrolase</keyword>
<name>A0ABR5EKM5_XANPE</name>
<dbReference type="EMBL" id="JZUY01000091">
    <property type="protein sequence ID" value="KLC00632.1"/>
    <property type="molecule type" value="Genomic_DNA"/>
</dbReference>
<dbReference type="Proteomes" id="UP000035369">
    <property type="component" value="Unassembled WGS sequence"/>
</dbReference>
<proteinExistence type="predicted"/>
<reference evidence="1 2" key="1">
    <citation type="submission" date="2015-02" db="EMBL/GenBank/DDBJ databases">
        <title>Whole genome sequencing of multiple isolates of three species of pepper and tomato-infecting xanthomonads reveals genetic diversity in field strains and pinpoints effectors responsible for host specificity.</title>
        <authorList>
            <person name="Schwartz A."/>
            <person name="Dahlbeck D."/>
            <person name="Staskawicz B."/>
            <person name="Bart R."/>
            <person name="Potnis N."/>
            <person name="Minsavage G."/>
            <person name="Timilsina S."/>
            <person name="Goss E."/>
            <person name="Jones J."/>
            <person name="Vallad G."/>
            <person name="Barak J."/>
            <person name="Miller S."/>
            <person name="Ritchie D."/>
            <person name="Martins J.Jr."/>
            <person name="Patane J.S."/>
            <person name="Setubal J.C."/>
        </authorList>
    </citation>
    <scope>NUCLEOTIDE SEQUENCE [LARGE SCALE GENOMIC DNA]</scope>
    <source>
        <strain evidence="1 2">Xp3-15</strain>
    </source>
</reference>
<gene>
    <name evidence="1" type="ORF">XP315_23950</name>
</gene>
<keyword evidence="1" id="KW-0547">Nucleotide-binding</keyword>
<evidence type="ECO:0000313" key="1">
    <source>
        <dbReference type="EMBL" id="KLC00632.1"/>
    </source>
</evidence>
<comment type="caution">
    <text evidence="1">The sequence shown here is derived from an EMBL/GenBank/DDBJ whole genome shotgun (WGS) entry which is preliminary data.</text>
</comment>
<feature type="non-terminal residue" evidence="1">
    <location>
        <position position="1"/>
    </location>
</feature>
<dbReference type="GO" id="GO:0004386">
    <property type="term" value="F:helicase activity"/>
    <property type="evidence" value="ECO:0007669"/>
    <property type="project" value="UniProtKB-KW"/>
</dbReference>